<dbReference type="PROSITE" id="PS00018">
    <property type="entry name" value="EF_HAND_1"/>
    <property type="match status" value="1"/>
</dbReference>
<dbReference type="Proteomes" id="UP000738325">
    <property type="component" value="Unassembled WGS sequence"/>
</dbReference>
<organism evidence="5 6">
    <name type="scientific">Dissophora globulifera</name>
    <dbReference type="NCBI Taxonomy" id="979702"/>
    <lineage>
        <taxon>Eukaryota</taxon>
        <taxon>Fungi</taxon>
        <taxon>Fungi incertae sedis</taxon>
        <taxon>Mucoromycota</taxon>
        <taxon>Mortierellomycotina</taxon>
        <taxon>Mortierellomycetes</taxon>
        <taxon>Mortierellales</taxon>
        <taxon>Mortierellaceae</taxon>
        <taxon>Dissophora</taxon>
    </lineage>
</organism>
<dbReference type="GO" id="GO:0046872">
    <property type="term" value="F:metal ion binding"/>
    <property type="evidence" value="ECO:0007669"/>
    <property type="project" value="UniProtKB-KW"/>
</dbReference>
<feature type="region of interest" description="Disordered" evidence="3">
    <location>
        <begin position="218"/>
        <end position="324"/>
    </location>
</feature>
<feature type="region of interest" description="Disordered" evidence="3">
    <location>
        <begin position="92"/>
        <end position="195"/>
    </location>
</feature>
<feature type="domain" description="LIM zinc-binding" evidence="4">
    <location>
        <begin position="6"/>
        <end position="46"/>
    </location>
</feature>
<feature type="compositionally biased region" description="Basic and acidic residues" evidence="3">
    <location>
        <begin position="106"/>
        <end position="116"/>
    </location>
</feature>
<accession>A0A9P6RXH0</accession>
<dbReference type="InterPro" id="IPR018247">
    <property type="entry name" value="EF_Hand_1_Ca_BS"/>
</dbReference>
<keyword evidence="6" id="KW-1185">Reference proteome</keyword>
<keyword evidence="2" id="KW-0862">Zinc</keyword>
<feature type="compositionally biased region" description="Basic and acidic residues" evidence="3">
    <location>
        <begin position="139"/>
        <end position="168"/>
    </location>
</feature>
<dbReference type="SUPFAM" id="SSF57716">
    <property type="entry name" value="Glucocorticoid receptor-like (DNA-binding domain)"/>
    <property type="match status" value="1"/>
</dbReference>
<sequence>MSMKPCGNCKKTVYVNERMDVEGRWYHRGCFKCMAPGCTTALTLRTFQMTALDNSEIDPTTKRPLKVIVCKDHVAMPHRSLNADSLAFKHTTSAPKPAMSGLHRSMMGDRGSELKEGVVSSSSEKVGSPRSLDQGSHAEILKGMRETQDKKEDQGMEHEDVDRGHDADTGMGMEEAEKDNEKDDTEMRPMESTTPLNFRQGRFTVTSVLAMAENARKHVTVASEEEEDSWDDSPNEELEDHKQTRIFTTKNDTGFKATPLEESQEEEVKPMSNASVNSRMMDHMKHSRTESKDIDADNDKTVDEDEWDAAPADEASRREVTAGI</sequence>
<evidence type="ECO:0000256" key="1">
    <source>
        <dbReference type="ARBA" id="ARBA00022723"/>
    </source>
</evidence>
<dbReference type="OrthoDB" id="8062037at2759"/>
<feature type="compositionally biased region" description="Low complexity" evidence="3">
    <location>
        <begin position="117"/>
        <end position="128"/>
    </location>
</feature>
<evidence type="ECO:0000313" key="5">
    <source>
        <dbReference type="EMBL" id="KAG0328758.1"/>
    </source>
</evidence>
<evidence type="ECO:0000313" key="6">
    <source>
        <dbReference type="Proteomes" id="UP000738325"/>
    </source>
</evidence>
<feature type="compositionally biased region" description="Basic and acidic residues" evidence="3">
    <location>
        <begin position="179"/>
        <end position="189"/>
    </location>
</feature>
<dbReference type="Pfam" id="PF00412">
    <property type="entry name" value="LIM"/>
    <property type="match status" value="1"/>
</dbReference>
<evidence type="ECO:0000259" key="4">
    <source>
        <dbReference type="Pfam" id="PF00412"/>
    </source>
</evidence>
<evidence type="ECO:0000256" key="3">
    <source>
        <dbReference type="SAM" id="MobiDB-lite"/>
    </source>
</evidence>
<protein>
    <recommendedName>
        <fullName evidence="4">LIM zinc-binding domain-containing protein</fullName>
    </recommendedName>
</protein>
<keyword evidence="1" id="KW-0479">Metal-binding</keyword>
<dbReference type="AlphaFoldDB" id="A0A9P6RXH0"/>
<name>A0A9P6RXH0_9FUNG</name>
<dbReference type="Gene3D" id="2.10.110.10">
    <property type="entry name" value="Cysteine Rich Protein"/>
    <property type="match status" value="1"/>
</dbReference>
<evidence type="ECO:0000256" key="2">
    <source>
        <dbReference type="ARBA" id="ARBA00022833"/>
    </source>
</evidence>
<reference evidence="5" key="1">
    <citation type="journal article" date="2020" name="Fungal Divers.">
        <title>Resolving the Mortierellaceae phylogeny through synthesis of multi-gene phylogenetics and phylogenomics.</title>
        <authorList>
            <person name="Vandepol N."/>
            <person name="Liber J."/>
            <person name="Desiro A."/>
            <person name="Na H."/>
            <person name="Kennedy M."/>
            <person name="Barry K."/>
            <person name="Grigoriev I.V."/>
            <person name="Miller A.N."/>
            <person name="O'Donnell K."/>
            <person name="Stajich J.E."/>
            <person name="Bonito G."/>
        </authorList>
    </citation>
    <scope>NUCLEOTIDE SEQUENCE</scope>
    <source>
        <strain evidence="5">REB-010B</strain>
    </source>
</reference>
<dbReference type="InterPro" id="IPR001781">
    <property type="entry name" value="Znf_LIM"/>
</dbReference>
<feature type="compositionally biased region" description="Basic and acidic residues" evidence="3">
    <location>
        <begin position="280"/>
        <end position="301"/>
    </location>
</feature>
<feature type="compositionally biased region" description="Basic and acidic residues" evidence="3">
    <location>
        <begin position="314"/>
        <end position="324"/>
    </location>
</feature>
<feature type="compositionally biased region" description="Acidic residues" evidence="3">
    <location>
        <begin position="223"/>
        <end position="238"/>
    </location>
</feature>
<gene>
    <name evidence="5" type="ORF">BGZ99_004618</name>
</gene>
<comment type="caution">
    <text evidence="5">The sequence shown here is derived from an EMBL/GenBank/DDBJ whole genome shotgun (WGS) entry which is preliminary data.</text>
</comment>
<proteinExistence type="predicted"/>
<dbReference type="EMBL" id="JAAAIP010000029">
    <property type="protein sequence ID" value="KAG0328758.1"/>
    <property type="molecule type" value="Genomic_DNA"/>
</dbReference>